<proteinExistence type="predicted"/>
<keyword evidence="3" id="KW-1185">Reference proteome</keyword>
<dbReference type="InterPro" id="IPR008538">
    <property type="entry name" value="Uma2"/>
</dbReference>
<dbReference type="Proteomes" id="UP000180235">
    <property type="component" value="Chromosome"/>
</dbReference>
<evidence type="ECO:0000313" key="2">
    <source>
        <dbReference type="EMBL" id="APB33234.1"/>
    </source>
</evidence>
<dbReference type="RefSeq" id="WP_071453846.1">
    <property type="nucleotide sequence ID" value="NZ_CP017675.1"/>
</dbReference>
<dbReference type="Pfam" id="PF05685">
    <property type="entry name" value="Uma2"/>
    <property type="match status" value="1"/>
</dbReference>
<dbReference type="EMBL" id="CP017675">
    <property type="protein sequence ID" value="APB33234.1"/>
    <property type="molecule type" value="Genomic_DNA"/>
</dbReference>
<feature type="domain" description="Putative restriction endonuclease" evidence="1">
    <location>
        <begin position="11"/>
        <end position="183"/>
    </location>
</feature>
<dbReference type="PANTHER" id="PTHR34107:SF2">
    <property type="entry name" value="SLL0888 PROTEIN"/>
    <property type="match status" value="1"/>
</dbReference>
<protein>
    <submittedName>
        <fullName evidence="2">Uncharacterized protein conserved in cyanobacteria</fullName>
    </submittedName>
</protein>
<evidence type="ECO:0000313" key="3">
    <source>
        <dbReference type="Proteomes" id="UP000180235"/>
    </source>
</evidence>
<dbReference type="STRING" id="1188229.GlitD10_0916"/>
<evidence type="ECO:0000259" key="1">
    <source>
        <dbReference type="Pfam" id="PF05685"/>
    </source>
</evidence>
<reference evidence="2 3" key="1">
    <citation type="submission" date="2016-10" db="EMBL/GenBank/DDBJ databases">
        <title>Description of Gloeomargarita lithophora gen. nov., sp. nov., a thylakoid-bearing basal-branching cyanobacterium with intracellular carbonates, and proposal for Gloeomargaritales ord. nov.</title>
        <authorList>
            <person name="Moreira D."/>
            <person name="Tavera R."/>
            <person name="Benzerara K."/>
            <person name="Skouri-Panet F."/>
            <person name="Couradeau E."/>
            <person name="Gerard E."/>
            <person name="Loussert C."/>
            <person name="Novelo E."/>
            <person name="Zivanovic Y."/>
            <person name="Lopez-Garcia P."/>
        </authorList>
    </citation>
    <scope>NUCLEOTIDE SEQUENCE [LARGE SCALE GENOMIC DNA]</scope>
    <source>
        <strain evidence="2 3">D10</strain>
    </source>
</reference>
<dbReference type="InterPro" id="IPR012296">
    <property type="entry name" value="Nuclease_put_TT1808"/>
</dbReference>
<dbReference type="KEGG" id="glt:GlitD10_0916"/>
<dbReference type="AlphaFoldDB" id="A0A1J0ABC2"/>
<gene>
    <name evidence="2" type="ORF">GlitD10_0916</name>
</gene>
<name>A0A1J0ABC2_9CYAN</name>
<dbReference type="SUPFAM" id="SSF52980">
    <property type="entry name" value="Restriction endonuclease-like"/>
    <property type="match status" value="1"/>
</dbReference>
<sequence>MVAISSKFTLAEYLSYTDGTDTRYELVQGELVAMAQPTGVHGAICEFINDAFRPEIQQLQLPLISKQELIAVQTLYINNKITCRIPDVTVITLEQWESIKFCEAVLKETTPLLVVEVVSDGSRNIDYRKKRVEYNAIEIPEYWIVDFSDRKVTVLILKNDLYEEVIYGDQNKIQSELFPKIQLIPKEIFSI</sequence>
<accession>A0A1J0ABC2</accession>
<dbReference type="CDD" id="cd06260">
    <property type="entry name" value="DUF820-like"/>
    <property type="match status" value="1"/>
</dbReference>
<dbReference type="OrthoDB" id="428427at2"/>
<dbReference type="Gene3D" id="3.90.1570.10">
    <property type="entry name" value="tt1808, chain A"/>
    <property type="match status" value="1"/>
</dbReference>
<organism evidence="2 3">
    <name type="scientific">Gloeomargarita lithophora Alchichica-D10</name>
    <dbReference type="NCBI Taxonomy" id="1188229"/>
    <lineage>
        <taxon>Bacteria</taxon>
        <taxon>Bacillati</taxon>
        <taxon>Cyanobacteriota</taxon>
        <taxon>Cyanophyceae</taxon>
        <taxon>Gloeomargaritales</taxon>
        <taxon>Gloeomargaritaceae</taxon>
        <taxon>Gloeomargarita</taxon>
    </lineage>
</organism>
<dbReference type="InterPro" id="IPR011335">
    <property type="entry name" value="Restrct_endonuc-II-like"/>
</dbReference>
<dbReference type="PANTHER" id="PTHR34107">
    <property type="entry name" value="SLL0198 PROTEIN-RELATED"/>
    <property type="match status" value="1"/>
</dbReference>